<sequence>MLDTISFSFQKFTTLLCCICVAFASEHKHIIPVENYDTELQDLGQHVEIPETPVRVVKITKTIAVKIPVPYPVKVVEKVPYPVHVSKPYPVPVPQIVKVPHVISSKDKIGHEALDSPYQGHGQFGGNTYQVQEHASDGYGPDSENVYHGDGGYGSGSQGAGDEHSLQSSNEDFAGAGSHYSHPGNQEDVNTFESDSYNQAIKNYLANHGSGNQGHVPHY</sequence>
<keyword evidence="2" id="KW-0732">Signal</keyword>
<feature type="compositionally biased region" description="Gly residues" evidence="1">
    <location>
        <begin position="149"/>
        <end position="159"/>
    </location>
</feature>
<protein>
    <recommendedName>
        <fullName evidence="5">Cuticular protein</fullName>
    </recommendedName>
</protein>
<dbReference type="STRING" id="66420.A0A194PRS6"/>
<keyword evidence="4" id="KW-1185">Reference proteome</keyword>
<evidence type="ECO:0000313" key="3">
    <source>
        <dbReference type="EMBL" id="KPI93840.1"/>
    </source>
</evidence>
<dbReference type="EMBL" id="KQ459601">
    <property type="protein sequence ID" value="KPI93840.1"/>
    <property type="molecule type" value="Genomic_DNA"/>
</dbReference>
<evidence type="ECO:0000256" key="2">
    <source>
        <dbReference type="SAM" id="SignalP"/>
    </source>
</evidence>
<gene>
    <name evidence="3" type="ORF">RR46_13005</name>
</gene>
<reference evidence="3 4" key="1">
    <citation type="journal article" date="2015" name="Nat. Commun.">
        <title>Outbred genome sequencing and CRISPR/Cas9 gene editing in butterflies.</title>
        <authorList>
            <person name="Li X."/>
            <person name="Fan D."/>
            <person name="Zhang W."/>
            <person name="Liu G."/>
            <person name="Zhang L."/>
            <person name="Zhao L."/>
            <person name="Fang X."/>
            <person name="Chen L."/>
            <person name="Dong Y."/>
            <person name="Chen Y."/>
            <person name="Ding Y."/>
            <person name="Zhao R."/>
            <person name="Feng M."/>
            <person name="Zhu Y."/>
            <person name="Feng Y."/>
            <person name="Jiang X."/>
            <person name="Zhu D."/>
            <person name="Xiang H."/>
            <person name="Feng X."/>
            <person name="Li S."/>
            <person name="Wang J."/>
            <person name="Zhang G."/>
            <person name="Kronforst M.R."/>
            <person name="Wang W."/>
        </authorList>
    </citation>
    <scope>NUCLEOTIDE SEQUENCE [LARGE SCALE GENOMIC DNA]</scope>
    <source>
        <strain evidence="3">Ya'a_city_454_Px</strain>
        <tissue evidence="3">Whole body</tissue>
    </source>
</reference>
<feature type="chain" id="PRO_5008263540" description="Cuticular protein" evidence="2">
    <location>
        <begin position="25"/>
        <end position="219"/>
    </location>
</feature>
<dbReference type="AlphaFoldDB" id="A0A194PRS6"/>
<accession>A0A194PRS6</accession>
<evidence type="ECO:0000256" key="1">
    <source>
        <dbReference type="SAM" id="MobiDB-lite"/>
    </source>
</evidence>
<dbReference type="Proteomes" id="UP000053268">
    <property type="component" value="Unassembled WGS sequence"/>
</dbReference>
<name>A0A194PRS6_PAPXU</name>
<evidence type="ECO:0008006" key="5">
    <source>
        <dbReference type="Google" id="ProtNLM"/>
    </source>
</evidence>
<proteinExistence type="predicted"/>
<evidence type="ECO:0000313" key="4">
    <source>
        <dbReference type="Proteomes" id="UP000053268"/>
    </source>
</evidence>
<feature type="region of interest" description="Disordered" evidence="1">
    <location>
        <begin position="112"/>
        <end position="191"/>
    </location>
</feature>
<feature type="signal peptide" evidence="2">
    <location>
        <begin position="1"/>
        <end position="24"/>
    </location>
</feature>
<organism evidence="3 4">
    <name type="scientific">Papilio xuthus</name>
    <name type="common">Asian swallowtail butterfly</name>
    <dbReference type="NCBI Taxonomy" id="66420"/>
    <lineage>
        <taxon>Eukaryota</taxon>
        <taxon>Metazoa</taxon>
        <taxon>Ecdysozoa</taxon>
        <taxon>Arthropoda</taxon>
        <taxon>Hexapoda</taxon>
        <taxon>Insecta</taxon>
        <taxon>Pterygota</taxon>
        <taxon>Neoptera</taxon>
        <taxon>Endopterygota</taxon>
        <taxon>Lepidoptera</taxon>
        <taxon>Glossata</taxon>
        <taxon>Ditrysia</taxon>
        <taxon>Papilionoidea</taxon>
        <taxon>Papilionidae</taxon>
        <taxon>Papilioninae</taxon>
        <taxon>Papilio</taxon>
    </lineage>
</organism>